<dbReference type="PROSITE" id="PS51374">
    <property type="entry name" value="NDPK_LIKE"/>
    <property type="match status" value="1"/>
</dbReference>
<comment type="caution">
    <text evidence="6">Lacks conserved residue(s) required for the propagation of feature annotation.</text>
</comment>
<dbReference type="RefSeq" id="XP_030844685.1">
    <property type="nucleotide sequence ID" value="XM_030988825.1"/>
</dbReference>
<feature type="chain" id="PRO_5029892694" description="nucleoside-diphosphate kinase" evidence="8">
    <location>
        <begin position="24"/>
        <end position="188"/>
    </location>
</feature>
<reference evidence="10" key="2">
    <citation type="submission" date="2021-01" db="UniProtKB">
        <authorList>
            <consortium name="EnsemblMetazoa"/>
        </authorList>
    </citation>
    <scope>IDENTIFICATION</scope>
</reference>
<keyword evidence="4" id="KW-0808">Transferase</keyword>
<evidence type="ECO:0000256" key="8">
    <source>
        <dbReference type="SAM" id="SignalP"/>
    </source>
</evidence>
<reference evidence="11" key="1">
    <citation type="submission" date="2015-02" db="EMBL/GenBank/DDBJ databases">
        <title>Genome sequencing for Strongylocentrotus purpuratus.</title>
        <authorList>
            <person name="Murali S."/>
            <person name="Liu Y."/>
            <person name="Vee V."/>
            <person name="English A."/>
            <person name="Wang M."/>
            <person name="Skinner E."/>
            <person name="Han Y."/>
            <person name="Muzny D.M."/>
            <person name="Worley K.C."/>
            <person name="Gibbs R.A."/>
        </authorList>
    </citation>
    <scope>NUCLEOTIDE SEQUENCE</scope>
</reference>
<dbReference type="InterPro" id="IPR001564">
    <property type="entry name" value="Nucleoside_diP_kinase"/>
</dbReference>
<dbReference type="InterPro" id="IPR036850">
    <property type="entry name" value="NDK-like_dom_sf"/>
</dbReference>
<protein>
    <recommendedName>
        <fullName evidence="3">nucleoside-diphosphate kinase</fullName>
        <ecNumber evidence="3">2.7.4.6</ecNumber>
    </recommendedName>
</protein>
<evidence type="ECO:0000256" key="5">
    <source>
        <dbReference type="ARBA" id="ARBA00022777"/>
    </source>
</evidence>
<accession>A0A7M7P1M4</accession>
<dbReference type="EnsemblMetazoa" id="XM_030988825">
    <property type="protein sequence ID" value="XP_030844685"/>
    <property type="gene ID" value="LOC105438171"/>
</dbReference>
<organism evidence="10 11">
    <name type="scientific">Strongylocentrotus purpuratus</name>
    <name type="common">Purple sea urchin</name>
    <dbReference type="NCBI Taxonomy" id="7668"/>
    <lineage>
        <taxon>Eukaryota</taxon>
        <taxon>Metazoa</taxon>
        <taxon>Echinodermata</taxon>
        <taxon>Eleutherozoa</taxon>
        <taxon>Echinozoa</taxon>
        <taxon>Echinoidea</taxon>
        <taxon>Euechinoidea</taxon>
        <taxon>Echinacea</taxon>
        <taxon>Camarodonta</taxon>
        <taxon>Echinidea</taxon>
        <taxon>Strongylocentrotidae</taxon>
        <taxon>Strongylocentrotus</taxon>
    </lineage>
</organism>
<dbReference type="InParanoid" id="A0A7M7P1M4"/>
<dbReference type="PANTHER" id="PTHR11349">
    <property type="entry name" value="NUCLEOSIDE DIPHOSPHATE KINASE"/>
    <property type="match status" value="1"/>
</dbReference>
<dbReference type="InterPro" id="IPR034907">
    <property type="entry name" value="NDK-like_dom"/>
</dbReference>
<comment type="cofactor">
    <cofactor evidence="1">
        <name>Mg(2+)</name>
        <dbReference type="ChEBI" id="CHEBI:18420"/>
    </cofactor>
</comment>
<dbReference type="Pfam" id="PF00334">
    <property type="entry name" value="NDK"/>
    <property type="match status" value="1"/>
</dbReference>
<dbReference type="EC" id="2.7.4.6" evidence="3"/>
<dbReference type="KEGG" id="spu:105438171"/>
<dbReference type="FunFam" id="3.30.70.141:FF:000002">
    <property type="entry name" value="Nucleoside diphosphate kinase"/>
    <property type="match status" value="1"/>
</dbReference>
<evidence type="ECO:0000259" key="9">
    <source>
        <dbReference type="SMART" id="SM00562"/>
    </source>
</evidence>
<dbReference type="SMART" id="SM00562">
    <property type="entry name" value="NDK"/>
    <property type="match status" value="1"/>
</dbReference>
<dbReference type="GO" id="GO:0006241">
    <property type="term" value="P:CTP biosynthetic process"/>
    <property type="evidence" value="ECO:0007669"/>
    <property type="project" value="InterPro"/>
</dbReference>
<keyword evidence="8" id="KW-0732">Signal</keyword>
<dbReference type="GO" id="GO:0006228">
    <property type="term" value="P:UTP biosynthetic process"/>
    <property type="evidence" value="ECO:0007669"/>
    <property type="project" value="InterPro"/>
</dbReference>
<comment type="similarity">
    <text evidence="2 6 7">Belongs to the NDK family.</text>
</comment>
<dbReference type="AlphaFoldDB" id="A0A7M7P1M4"/>
<dbReference type="GeneID" id="105438171"/>
<evidence type="ECO:0000256" key="4">
    <source>
        <dbReference type="ARBA" id="ARBA00022679"/>
    </source>
</evidence>
<dbReference type="GO" id="GO:0006183">
    <property type="term" value="P:GTP biosynthetic process"/>
    <property type="evidence" value="ECO:0007669"/>
    <property type="project" value="InterPro"/>
</dbReference>
<dbReference type="PRINTS" id="PR01243">
    <property type="entry name" value="NUCDPKINASE"/>
</dbReference>
<dbReference type="OMA" id="ANMDIEL"/>
<sequence>MASRVYTLYLLAALFIVSSFFVADNDANFNTTAAERNAERTFIMVTPGGVQRGLIGDIVHRFEKRGYKMIAGKMMTTTEDLFRVHYVSHQTTPFFDDLLKLFSSVPVFAMVWEGKDIVKHGRAMLFGDDDLNPMPGTIRGDYSVDIHRKVCHGSGSVEEANMDIELWFQTEEIINYTLCTEQYLYEYI</sequence>
<feature type="signal peptide" evidence="8">
    <location>
        <begin position="1"/>
        <end position="23"/>
    </location>
</feature>
<evidence type="ECO:0000256" key="2">
    <source>
        <dbReference type="ARBA" id="ARBA00008142"/>
    </source>
</evidence>
<evidence type="ECO:0000256" key="1">
    <source>
        <dbReference type="ARBA" id="ARBA00001946"/>
    </source>
</evidence>
<name>A0A7M7P1M4_STRPU</name>
<keyword evidence="11" id="KW-1185">Reference proteome</keyword>
<dbReference type="Proteomes" id="UP000007110">
    <property type="component" value="Unassembled WGS sequence"/>
</dbReference>
<dbReference type="Gene3D" id="3.30.70.141">
    <property type="entry name" value="Nucleoside diphosphate kinase-like domain"/>
    <property type="match status" value="1"/>
</dbReference>
<evidence type="ECO:0000256" key="6">
    <source>
        <dbReference type="PROSITE-ProRule" id="PRU00706"/>
    </source>
</evidence>
<proteinExistence type="inferred from homology"/>
<keyword evidence="5" id="KW-0418">Kinase</keyword>
<evidence type="ECO:0000256" key="7">
    <source>
        <dbReference type="RuleBase" id="RU004011"/>
    </source>
</evidence>
<dbReference type="OrthoDB" id="2162449at2759"/>
<dbReference type="GO" id="GO:0004550">
    <property type="term" value="F:nucleoside diphosphate kinase activity"/>
    <property type="evidence" value="ECO:0000318"/>
    <property type="project" value="GO_Central"/>
</dbReference>
<evidence type="ECO:0000256" key="3">
    <source>
        <dbReference type="ARBA" id="ARBA00012966"/>
    </source>
</evidence>
<evidence type="ECO:0000313" key="11">
    <source>
        <dbReference type="Proteomes" id="UP000007110"/>
    </source>
</evidence>
<dbReference type="SUPFAM" id="SSF54919">
    <property type="entry name" value="Nucleoside diphosphate kinase, NDK"/>
    <property type="match status" value="1"/>
</dbReference>
<feature type="domain" description="Nucleoside diphosphate kinase-like" evidence="9">
    <location>
        <begin position="38"/>
        <end position="175"/>
    </location>
</feature>
<dbReference type="CDD" id="cd04413">
    <property type="entry name" value="NDPk_I"/>
    <property type="match status" value="1"/>
</dbReference>
<evidence type="ECO:0000313" key="10">
    <source>
        <dbReference type="EnsemblMetazoa" id="XP_030844685"/>
    </source>
</evidence>